<dbReference type="InterPro" id="IPR002052">
    <property type="entry name" value="DNA_methylase_N6_adenine_CS"/>
</dbReference>
<dbReference type="AlphaFoldDB" id="A0A2G0Q5Z3"/>
<evidence type="ECO:0000313" key="16">
    <source>
        <dbReference type="Proteomes" id="UP000225433"/>
    </source>
</evidence>
<evidence type="ECO:0000256" key="5">
    <source>
        <dbReference type="ARBA" id="ARBA00023066"/>
    </source>
</evidence>
<comment type="PTM">
    <text evidence="11">Is synthesized initially as an inactive proenzyme. Formation of the active enzyme involves a self-maturation process in which the active site pyruvoyl group is generated from an internal serine residue via an autocatalytic post-translational modification. Two non-identical subunits are generated from the proenzyme in this reaction, and the pyruvate is formed at the N-terminus of the alpha chain, which is derived from the carboxyl end of the proenzyme. The post-translation cleavage follows an unusual pathway, termed non-hydrolytic serinolysis, in which the side chain hydroxyl group of the serine supplies its oxygen atom to form the C-terminus of the beta chain, while the remainder of the serine residue undergoes an oxidative deamination to produce ammonia and the pyruvoyl group blocking the N-terminus of the alpha chain.</text>
</comment>
<dbReference type="InterPro" id="IPR036280">
    <property type="entry name" value="Multihaem_cyt_sf"/>
</dbReference>
<comment type="function">
    <text evidence="11">Catalyzes the decarboxylation of S-adenosylmethionine to S-adenosylmethioninamine (dcAdoMet), the propylamine donor required for the synthesis of the polyamines spermine and spermidine from the diamine putrescine.</text>
</comment>
<accession>A0A2G0Q5Z3</accession>
<dbReference type="PANTHER" id="PTHR33866">
    <property type="entry name" value="S-ADENOSYLMETHIONINE DECARBOXYLASE PROENZYME"/>
    <property type="match status" value="1"/>
</dbReference>
<evidence type="ECO:0000313" key="14">
    <source>
        <dbReference type="EMBL" id="PHM54645.1"/>
    </source>
</evidence>
<keyword evidence="7 11" id="KW-0865">Zymogen</keyword>
<evidence type="ECO:0000313" key="13">
    <source>
        <dbReference type="EMBL" id="AOM39580.1"/>
    </source>
</evidence>
<dbReference type="SUPFAM" id="SSF53335">
    <property type="entry name" value="S-adenosyl-L-methionine-dependent methyltransferases"/>
    <property type="match status" value="1"/>
</dbReference>
<dbReference type="GO" id="GO:0009061">
    <property type="term" value="P:anaerobic respiration"/>
    <property type="evidence" value="ECO:0007669"/>
    <property type="project" value="UniProtKB-ARBA"/>
</dbReference>
<comment type="cofactor">
    <cofactor evidence="11">
        <name>pyruvate</name>
        <dbReference type="ChEBI" id="CHEBI:15361"/>
    </cofactor>
    <text evidence="11">Binds 1 pyruvoyl group covalently per subunit.</text>
</comment>
<keyword evidence="15" id="KW-1185">Reference proteome</keyword>
<feature type="domain" description="N(4)-bis(aminopropyl)spermidine synthase C-terminal" evidence="12">
    <location>
        <begin position="113"/>
        <end position="317"/>
    </location>
</feature>
<proteinExistence type="inferred from homology"/>
<dbReference type="InterPro" id="IPR003826">
    <property type="entry name" value="AdoMetDC_fam_prok"/>
</dbReference>
<dbReference type="Gene3D" id="3.40.50.150">
    <property type="entry name" value="Vaccinia Virus protein VP39"/>
    <property type="match status" value="1"/>
</dbReference>
<dbReference type="KEGG" id="xho:A9255_02590"/>
<dbReference type="HAMAP" id="MF_00464">
    <property type="entry name" value="AdoMetDC_1"/>
    <property type="match status" value="1"/>
</dbReference>
<evidence type="ECO:0000313" key="15">
    <source>
        <dbReference type="Proteomes" id="UP000094600"/>
    </source>
</evidence>
<keyword evidence="6 11" id="KW-0620">Polyamine biosynthesis</keyword>
<dbReference type="GO" id="GO:0004014">
    <property type="term" value="F:adenosylmethionine decarboxylase activity"/>
    <property type="evidence" value="ECO:0007669"/>
    <property type="project" value="UniProtKB-UniRule"/>
</dbReference>
<dbReference type="PROSITE" id="PS00092">
    <property type="entry name" value="N6_MTASE"/>
    <property type="match status" value="1"/>
</dbReference>
<dbReference type="GO" id="GO:0032259">
    <property type="term" value="P:methylation"/>
    <property type="evidence" value="ECO:0007669"/>
    <property type="project" value="UniProtKB-KW"/>
</dbReference>
<dbReference type="GO" id="GO:0008295">
    <property type="term" value="P:spermidine biosynthetic process"/>
    <property type="evidence" value="ECO:0007669"/>
    <property type="project" value="UniProtKB-UniRule"/>
</dbReference>
<dbReference type="NCBIfam" id="TIGR03330">
    <property type="entry name" value="SAM_DCase_Bsu"/>
    <property type="match status" value="1"/>
</dbReference>
<dbReference type="PANTHER" id="PTHR33866:SF2">
    <property type="entry name" value="S-ADENOSYLMETHIONINE DECARBOXYLASE PROENZYME"/>
    <property type="match status" value="1"/>
</dbReference>
<evidence type="ECO:0000256" key="9">
    <source>
        <dbReference type="ARBA" id="ARBA00023270"/>
    </source>
</evidence>
<dbReference type="Proteomes" id="UP000225433">
    <property type="component" value="Unassembled WGS sequence"/>
</dbReference>
<dbReference type="SUPFAM" id="SSF48695">
    <property type="entry name" value="Multiheme cytochromes"/>
    <property type="match status" value="1"/>
</dbReference>
<dbReference type="RefSeq" id="WP_069315337.1">
    <property type="nucleotide sequence ID" value="NZ_CAWNQJ010000068.1"/>
</dbReference>
<dbReference type="STRING" id="351679.A9255_02590"/>
<dbReference type="InterPro" id="IPR002723">
    <property type="entry name" value="BpsA_C"/>
</dbReference>
<evidence type="ECO:0000256" key="10">
    <source>
        <dbReference type="ARBA" id="ARBA00023317"/>
    </source>
</evidence>
<keyword evidence="5 11" id="KW-0745">Spermidine biosynthesis</keyword>
<evidence type="ECO:0000256" key="6">
    <source>
        <dbReference type="ARBA" id="ARBA00023115"/>
    </source>
</evidence>
<dbReference type="EMBL" id="NJAI01000004">
    <property type="protein sequence ID" value="PHM54645.1"/>
    <property type="molecule type" value="Genomic_DNA"/>
</dbReference>
<dbReference type="InterPro" id="IPR029063">
    <property type="entry name" value="SAM-dependent_MTases_sf"/>
</dbReference>
<comment type="subunit">
    <text evidence="11">Heterotetramer of two alpha and two beta chains arranged as a dimer of alpha/beta heterodimers.</text>
</comment>
<keyword evidence="8 11" id="KW-0456">Lyase</keyword>
<keyword evidence="3 11" id="KW-0210">Decarboxylase</keyword>
<dbReference type="GO" id="GO:0005829">
    <property type="term" value="C:cytosol"/>
    <property type="evidence" value="ECO:0007669"/>
    <property type="project" value="TreeGrafter"/>
</dbReference>
<dbReference type="UniPathway" id="UPA00331">
    <property type="reaction ID" value="UER00451"/>
</dbReference>
<name>A0A2G0Q5Z3_XENHO</name>
<gene>
    <name evidence="11" type="primary">speH</name>
    <name evidence="13" type="ORF">A9255_02590</name>
    <name evidence="14" type="ORF">Xhom_02594</name>
</gene>
<dbReference type="EC" id="4.1.1.50" evidence="11"/>
<evidence type="ECO:0000256" key="2">
    <source>
        <dbReference type="ARBA" id="ARBA00022679"/>
    </source>
</evidence>
<keyword evidence="4 11" id="KW-0068">Autocatalytic cleavage</keyword>
<keyword evidence="2" id="KW-0808">Transferase</keyword>
<keyword evidence="9 11" id="KW-0704">Schiff base</keyword>
<evidence type="ECO:0000256" key="3">
    <source>
        <dbReference type="ARBA" id="ARBA00022793"/>
    </source>
</evidence>
<comment type="catalytic activity">
    <reaction evidence="11">
        <text>S-adenosyl-L-methionine + H(+) = S-adenosyl 3-(methylsulfanyl)propylamine + CO2</text>
        <dbReference type="Rhea" id="RHEA:15981"/>
        <dbReference type="ChEBI" id="CHEBI:15378"/>
        <dbReference type="ChEBI" id="CHEBI:16526"/>
        <dbReference type="ChEBI" id="CHEBI:57443"/>
        <dbReference type="ChEBI" id="CHEBI:59789"/>
        <dbReference type="EC" id="4.1.1.50"/>
    </reaction>
</comment>
<evidence type="ECO:0000256" key="4">
    <source>
        <dbReference type="ARBA" id="ARBA00022813"/>
    </source>
</evidence>
<feature type="site" description="Cleavage (non-hydrolytic); by autolysis" evidence="11">
    <location>
        <begin position="455"/>
        <end position="456"/>
    </location>
</feature>
<dbReference type="Proteomes" id="UP000094600">
    <property type="component" value="Chromosome"/>
</dbReference>
<dbReference type="OrthoDB" id="278697at2"/>
<reference evidence="13 15" key="1">
    <citation type="submission" date="2016-06" db="EMBL/GenBank/DDBJ databases">
        <title>Bacterial characters and pathogenicity of Xenorhabdus hominickii from an entomopathogenic nematode, Steinernema monticolum.</title>
        <authorList>
            <person name="Park Y."/>
            <person name="Kim Y."/>
        </authorList>
    </citation>
    <scope>NUCLEOTIDE SEQUENCE [LARGE SCALE GENOMIC DNA]</scope>
    <source>
        <strain evidence="13 15">ANU1</strain>
    </source>
</reference>
<evidence type="ECO:0000256" key="11">
    <source>
        <dbReference type="HAMAP-Rule" id="MF_00464"/>
    </source>
</evidence>
<comment type="pathway">
    <text evidence="11">Amine and polyamine biosynthesis; S-adenosylmethioninamine biosynthesis; S-adenosylmethioninamine from S-adenosyl-L-methionine: step 1/1.</text>
</comment>
<protein>
    <recommendedName>
        <fullName evidence="11">S-adenosylmethionine decarboxylase proenzyme</fullName>
        <shortName evidence="11">AdoMetDC</shortName>
        <shortName evidence="11">SAMDC</shortName>
        <ecNumber evidence="11">4.1.1.50</ecNumber>
    </recommendedName>
    <component>
        <recommendedName>
            <fullName evidence="11">S-adenosylmethionine decarboxylase beta chain</fullName>
        </recommendedName>
    </component>
    <component>
        <recommendedName>
            <fullName evidence="11">S-adenosylmethionine decarboxylase alpha chain</fullName>
        </recommendedName>
    </component>
</protein>
<dbReference type="InterPro" id="IPR017716">
    <property type="entry name" value="S-AdoMet_deCOase_pro-enz"/>
</dbReference>
<keyword evidence="11" id="KW-0949">S-adenosyl-L-methionine</keyword>
<dbReference type="Pfam" id="PF01861">
    <property type="entry name" value="BpsA_C"/>
    <property type="match status" value="1"/>
</dbReference>
<sequence length="507" mass="58917">MNNILRTIKSNMTLTQPIEVLENLLIYLYLGNCSSNKFLSLKSGLPIPIISAFKKELIKFDFADNKGTFKLKHEGIKHIKNKLGYESVDINKYNSLSLSEKQKEFESELTTLLETIYHQRPQVNVMLDQAHATLETSIRRVMLLLKNPSIFKQKFLFLGDDDLTSLALMMAFKKLGHHRSQNIFVKDIDQNLLEFIKYVSGQNDFFINTEYIDLKQSNKYAKEFDIILTDPPYTLSGLKLFLSRAISYAKNDNSEILLSFGQKKPVQNREIQRLFHDQNLLIKNIHPQFNHYHGGSIISNVSDLYVLSVTKNTYSTIPENSSYSRKIYTGELNPRMKFYQCKSCHNMMTIGYGKKILTIEKLIETGCNQCHENKFQYRGQEKINLPIQNKIFDTKQLGTHIVIEMKDCDSNKLKSIPIVEEIMLNIARKCDLNIVNHHFHEFKPWGVSGVIILAESHFTIHTWPEYHYAAIDLFICNNFKHKNILMTQLTTQLDSQEYECKILQRGF</sequence>
<feature type="active site" description="Proton donor; for catalytic activity" evidence="11">
    <location>
        <position position="476"/>
    </location>
</feature>
<evidence type="ECO:0000256" key="8">
    <source>
        <dbReference type="ARBA" id="ARBA00023239"/>
    </source>
</evidence>
<feature type="chain" id="PRO_5023513805" description="S-adenosylmethionine decarboxylase alpha chain" evidence="11">
    <location>
        <begin position="456"/>
        <end position="507"/>
    </location>
</feature>
<dbReference type="GO" id="GO:0003676">
    <property type="term" value="F:nucleic acid binding"/>
    <property type="evidence" value="ECO:0007669"/>
    <property type="project" value="InterPro"/>
</dbReference>
<organism evidence="14 16">
    <name type="scientific">Xenorhabdus hominickii</name>
    <dbReference type="NCBI Taxonomy" id="351679"/>
    <lineage>
        <taxon>Bacteria</taxon>
        <taxon>Pseudomonadati</taxon>
        <taxon>Pseudomonadota</taxon>
        <taxon>Gammaproteobacteria</taxon>
        <taxon>Enterobacterales</taxon>
        <taxon>Morganellaceae</taxon>
        <taxon>Xenorhabdus</taxon>
    </lineage>
</organism>
<reference evidence="14 16" key="2">
    <citation type="journal article" date="2017" name="Nat. Microbiol.">
        <title>Natural product diversity associated with the nematode symbionts Photorhabdus and Xenorhabdus.</title>
        <authorList>
            <person name="Tobias N.J."/>
            <person name="Wolff H."/>
            <person name="Djahanschiri B."/>
            <person name="Grundmann F."/>
            <person name="Kronenwerth M."/>
            <person name="Shi Y.M."/>
            <person name="Simonyi S."/>
            <person name="Grun P."/>
            <person name="Shapiro-Ilan D."/>
            <person name="Pidot S.J."/>
            <person name="Stinear T.P."/>
            <person name="Ebersberger I."/>
            <person name="Bode H.B."/>
        </authorList>
    </citation>
    <scope>NUCLEOTIDE SEQUENCE [LARGE SCALE GENOMIC DNA]</scope>
    <source>
        <strain evidence="14 16">DSM 17903</strain>
    </source>
</reference>
<feature type="active site" description="Proton acceptor; for processing activity" evidence="11">
    <location>
        <position position="461"/>
    </location>
</feature>
<evidence type="ECO:0000259" key="12">
    <source>
        <dbReference type="Pfam" id="PF01861"/>
    </source>
</evidence>
<feature type="modified residue" description="Pyruvic acid (Ser); by autocatalysis" evidence="11">
    <location>
        <position position="456"/>
    </location>
</feature>
<feature type="chain" id="PRO_5023513806" description="S-adenosylmethionine decarboxylase beta chain" evidence="11">
    <location>
        <begin position="1"/>
        <end position="455"/>
    </location>
</feature>
<dbReference type="GO" id="GO:0008168">
    <property type="term" value="F:methyltransferase activity"/>
    <property type="evidence" value="ECO:0007669"/>
    <property type="project" value="UniProtKB-KW"/>
</dbReference>
<dbReference type="SUPFAM" id="SSF56276">
    <property type="entry name" value="S-adenosylmethionine decarboxylase"/>
    <property type="match status" value="1"/>
</dbReference>
<keyword evidence="10 11" id="KW-0670">Pyruvate</keyword>
<dbReference type="Pfam" id="PF02675">
    <property type="entry name" value="AdoMet_dc"/>
    <property type="match status" value="1"/>
</dbReference>
<dbReference type="Gene3D" id="3.60.90.10">
    <property type="entry name" value="S-adenosylmethionine decarboxylase"/>
    <property type="match status" value="1"/>
</dbReference>
<dbReference type="InterPro" id="IPR016067">
    <property type="entry name" value="S-AdoMet_deCO2ase_core"/>
</dbReference>
<evidence type="ECO:0000256" key="1">
    <source>
        <dbReference type="ARBA" id="ARBA00022603"/>
    </source>
</evidence>
<dbReference type="EMBL" id="CP016176">
    <property type="protein sequence ID" value="AOM39580.1"/>
    <property type="molecule type" value="Genomic_DNA"/>
</dbReference>
<comment type="similarity">
    <text evidence="11">Belongs to the prokaryotic AdoMetDC family. Type 1 subfamily.</text>
</comment>
<evidence type="ECO:0000256" key="7">
    <source>
        <dbReference type="ARBA" id="ARBA00023145"/>
    </source>
</evidence>
<keyword evidence="1" id="KW-0489">Methyltransferase</keyword>
<feature type="active site" description="Schiff-base intermediate with substrate; via pyruvic acid" evidence="11">
    <location>
        <position position="456"/>
    </location>
</feature>